<dbReference type="PANTHER" id="PTHR34222">
    <property type="entry name" value="GAG_PRE-INTEGRS DOMAIN-CONTAINING PROTEIN"/>
    <property type="match status" value="1"/>
</dbReference>
<dbReference type="Proteomes" id="UP000626092">
    <property type="component" value="Unassembled WGS sequence"/>
</dbReference>
<dbReference type="EMBL" id="WJXA01000011">
    <property type="protein sequence ID" value="KAF7126974.1"/>
    <property type="molecule type" value="Genomic_DNA"/>
</dbReference>
<dbReference type="AlphaFoldDB" id="A0A834G6L3"/>
<proteinExistence type="predicted"/>
<sequence length="241" mass="27311">MLSGCRCRIRGPEAEDVVEDKVSLRTKWSCQCSRRRNTGEAGGGCGWAVGKFDLLSSSSCNYKWTPLERERERERARASCVSTTGLAHKYQLLSHLHDLRQEPDQSINDFLSQVYCVWDQLALPEPTWSCTADAKIFTSHRDQQRLIFFLMALTMDFEPIRGSLLHRSPLLTLEQAISELLSKETCLSSLKPKSMDTVLQLIITEVLNKSITEVTISARSKLLSFLPQDRSYVAQLPSQNL</sequence>
<dbReference type="PANTHER" id="PTHR34222:SF100">
    <property type="entry name" value="CCHC-TYPE DOMAIN-CONTAINING PROTEIN"/>
    <property type="match status" value="1"/>
</dbReference>
<reference evidence="1" key="1">
    <citation type="submission" date="2019-11" db="EMBL/GenBank/DDBJ databases">
        <authorList>
            <person name="Liu Y."/>
            <person name="Hou J."/>
            <person name="Li T.-Q."/>
            <person name="Guan C.-H."/>
            <person name="Wu X."/>
            <person name="Wu H.-Z."/>
            <person name="Ling F."/>
            <person name="Zhang R."/>
            <person name="Shi X.-G."/>
            <person name="Ren J.-P."/>
            <person name="Chen E.-F."/>
            <person name="Sun J.-M."/>
        </authorList>
    </citation>
    <scope>NUCLEOTIDE SEQUENCE</scope>
    <source>
        <strain evidence="1">Adult_tree_wgs_1</strain>
        <tissue evidence="1">Leaves</tissue>
    </source>
</reference>
<evidence type="ECO:0000313" key="1">
    <source>
        <dbReference type="EMBL" id="KAF7126974.1"/>
    </source>
</evidence>
<gene>
    <name evidence="1" type="ORF">RHSIM_Rhsim11G0089400</name>
</gene>
<accession>A0A834G6L3</accession>
<keyword evidence="2" id="KW-1185">Reference proteome</keyword>
<organism evidence="1 2">
    <name type="scientific">Rhododendron simsii</name>
    <name type="common">Sims's rhododendron</name>
    <dbReference type="NCBI Taxonomy" id="118357"/>
    <lineage>
        <taxon>Eukaryota</taxon>
        <taxon>Viridiplantae</taxon>
        <taxon>Streptophyta</taxon>
        <taxon>Embryophyta</taxon>
        <taxon>Tracheophyta</taxon>
        <taxon>Spermatophyta</taxon>
        <taxon>Magnoliopsida</taxon>
        <taxon>eudicotyledons</taxon>
        <taxon>Gunneridae</taxon>
        <taxon>Pentapetalae</taxon>
        <taxon>asterids</taxon>
        <taxon>Ericales</taxon>
        <taxon>Ericaceae</taxon>
        <taxon>Ericoideae</taxon>
        <taxon>Rhodoreae</taxon>
        <taxon>Rhododendron</taxon>
    </lineage>
</organism>
<name>A0A834G6L3_RHOSS</name>
<dbReference type="OrthoDB" id="1706811at2759"/>
<evidence type="ECO:0000313" key="2">
    <source>
        <dbReference type="Proteomes" id="UP000626092"/>
    </source>
</evidence>
<protein>
    <submittedName>
        <fullName evidence="1">Uncharacterized protein</fullName>
    </submittedName>
</protein>
<comment type="caution">
    <text evidence="1">The sequence shown here is derived from an EMBL/GenBank/DDBJ whole genome shotgun (WGS) entry which is preliminary data.</text>
</comment>